<keyword evidence="1" id="KW-0479">Metal-binding</keyword>
<reference evidence="2 3" key="1">
    <citation type="submission" date="2021-05" db="EMBL/GenBank/DDBJ databases">
        <title>Genome Assembly of Synthetic Allotetraploid Brassica napus Reveals Homoeologous Exchanges between Subgenomes.</title>
        <authorList>
            <person name="Davis J.T."/>
        </authorList>
    </citation>
    <scope>NUCLEOTIDE SEQUENCE [LARGE SCALE GENOMIC DNA]</scope>
    <source>
        <strain evidence="3">cv. Da-Ae</strain>
        <tissue evidence="2">Seedling</tissue>
    </source>
</reference>
<comment type="function">
    <text evidence="1">Mediates the hydrolysis of some nucleoside diphosphate derivatives, possibly using both NADH and ADP-ribose as substrates.</text>
</comment>
<sequence length="129" mass="14320">GESSSSWELCNELGNKAEYALEDRFTTGRLRNKSSAPSVIMSSAICWEEGDLDKATSWFIANLVEFAVIGGCRYHQAEPVYLMLVSWISNTPDTIPANASHIVGVGALVLNKTTRYRTYINSIKLWTTL</sequence>
<keyword evidence="1" id="KW-0378">Hydrolase</keyword>
<comment type="catalytic activity">
    <reaction evidence="1">
        <text>NADH + H2O = reduced beta-nicotinamide D-ribonucleotide + AMP + 2 H(+)</text>
        <dbReference type="Rhea" id="RHEA:48868"/>
        <dbReference type="ChEBI" id="CHEBI:15377"/>
        <dbReference type="ChEBI" id="CHEBI:15378"/>
        <dbReference type="ChEBI" id="CHEBI:57945"/>
        <dbReference type="ChEBI" id="CHEBI:90832"/>
        <dbReference type="ChEBI" id="CHEBI:456215"/>
        <dbReference type="EC" id="3.6.1.22"/>
    </reaction>
</comment>
<dbReference type="PANTHER" id="PTHR13994:SF50">
    <property type="entry name" value="NUDIX HYDROLASE 7"/>
    <property type="match status" value="1"/>
</dbReference>
<name>A0ABQ7WYS1_BRANA</name>
<accession>A0ABQ7WYS1</accession>
<protein>
    <recommendedName>
        <fullName evidence="1">Nudix hydrolase</fullName>
        <shortName evidence="1">AtNUDT</shortName>
        <ecNumber evidence="1">3.6.1.13</ecNumber>
        <ecNumber evidence="1">3.6.1.22</ecNumber>
    </recommendedName>
    <alternativeName>
        <fullName evidence="1">ADP-ribose pyrophosphatase</fullName>
    </alternativeName>
    <alternativeName>
        <fullName evidence="1">NADH pyrophosphatase</fullName>
    </alternativeName>
</protein>
<comment type="caution">
    <text evidence="2">The sequence shown here is derived from an EMBL/GenBank/DDBJ whole genome shotgun (WGS) entry which is preliminary data.</text>
</comment>
<comment type="similarity">
    <text evidence="1">Belongs to the Nudix hydrolase family.</text>
</comment>
<dbReference type="EMBL" id="JAGKQM010002742">
    <property type="protein sequence ID" value="KAH0847305.1"/>
    <property type="molecule type" value="Genomic_DNA"/>
</dbReference>
<dbReference type="Proteomes" id="UP000824890">
    <property type="component" value="Unassembled WGS sequence"/>
</dbReference>
<evidence type="ECO:0000313" key="3">
    <source>
        <dbReference type="Proteomes" id="UP000824890"/>
    </source>
</evidence>
<keyword evidence="3" id="KW-1185">Reference proteome</keyword>
<comment type="catalytic activity">
    <reaction evidence="1">
        <text>ADP-D-ribose + H2O = D-ribose 5-phosphate + AMP + 2 H(+)</text>
        <dbReference type="Rhea" id="RHEA:10412"/>
        <dbReference type="ChEBI" id="CHEBI:15377"/>
        <dbReference type="ChEBI" id="CHEBI:15378"/>
        <dbReference type="ChEBI" id="CHEBI:57967"/>
        <dbReference type="ChEBI" id="CHEBI:78346"/>
        <dbReference type="ChEBI" id="CHEBI:456215"/>
        <dbReference type="EC" id="3.6.1.13"/>
    </reaction>
</comment>
<dbReference type="InterPro" id="IPR003293">
    <property type="entry name" value="Nudix_hydrolase6-like"/>
</dbReference>
<organism evidence="2 3">
    <name type="scientific">Brassica napus</name>
    <name type="common">Rape</name>
    <dbReference type="NCBI Taxonomy" id="3708"/>
    <lineage>
        <taxon>Eukaryota</taxon>
        <taxon>Viridiplantae</taxon>
        <taxon>Streptophyta</taxon>
        <taxon>Embryophyta</taxon>
        <taxon>Tracheophyta</taxon>
        <taxon>Spermatophyta</taxon>
        <taxon>Magnoliopsida</taxon>
        <taxon>eudicotyledons</taxon>
        <taxon>Gunneridae</taxon>
        <taxon>Pentapetalae</taxon>
        <taxon>rosids</taxon>
        <taxon>malvids</taxon>
        <taxon>Brassicales</taxon>
        <taxon>Brassicaceae</taxon>
        <taxon>Brassiceae</taxon>
        <taxon>Brassica</taxon>
    </lineage>
</organism>
<dbReference type="PANTHER" id="PTHR13994">
    <property type="entry name" value="NUDIX HYDROLASE RELATED"/>
    <property type="match status" value="1"/>
</dbReference>
<keyword evidence="1" id="KW-0460">Magnesium</keyword>
<feature type="non-terminal residue" evidence="2">
    <location>
        <position position="1"/>
    </location>
</feature>
<dbReference type="EC" id="3.6.1.13" evidence="1"/>
<evidence type="ECO:0000313" key="2">
    <source>
        <dbReference type="EMBL" id="KAH0847305.1"/>
    </source>
</evidence>
<comment type="catalytic activity">
    <reaction evidence="1">
        <text>NAD(+) + H2O = beta-nicotinamide D-ribonucleotide + AMP + 2 H(+)</text>
        <dbReference type="Rhea" id="RHEA:11800"/>
        <dbReference type="ChEBI" id="CHEBI:14649"/>
        <dbReference type="ChEBI" id="CHEBI:15377"/>
        <dbReference type="ChEBI" id="CHEBI:15378"/>
        <dbReference type="ChEBI" id="CHEBI:57540"/>
        <dbReference type="ChEBI" id="CHEBI:456215"/>
        <dbReference type="EC" id="3.6.1.22"/>
    </reaction>
</comment>
<proteinExistence type="inferred from homology"/>
<dbReference type="EC" id="3.6.1.22" evidence="1"/>
<evidence type="ECO:0000256" key="1">
    <source>
        <dbReference type="RuleBase" id="RU368106"/>
    </source>
</evidence>
<gene>
    <name evidence="2" type="ORF">HID58_091768</name>
</gene>
<comment type="cofactor">
    <cofactor evidence="1">
        <name>Mg(2+)</name>
        <dbReference type="ChEBI" id="CHEBI:18420"/>
    </cofactor>
</comment>